<gene>
    <name evidence="7" type="ORF">BKA15_000828</name>
</gene>
<dbReference type="Proteomes" id="UP000569914">
    <property type="component" value="Unassembled WGS sequence"/>
</dbReference>
<evidence type="ECO:0000259" key="6">
    <source>
        <dbReference type="PROSITE" id="PS00622"/>
    </source>
</evidence>
<dbReference type="InterPro" id="IPR013249">
    <property type="entry name" value="RNA_pol_sigma70_r4_t2"/>
</dbReference>
<dbReference type="Pfam" id="PF04542">
    <property type="entry name" value="Sigma70_r2"/>
    <property type="match status" value="1"/>
</dbReference>
<name>A0A7Y9I426_9ACTN</name>
<keyword evidence="5" id="KW-0804">Transcription</keyword>
<dbReference type="GO" id="GO:0006352">
    <property type="term" value="P:DNA-templated transcription initiation"/>
    <property type="evidence" value="ECO:0007669"/>
    <property type="project" value="InterPro"/>
</dbReference>
<dbReference type="InterPro" id="IPR013325">
    <property type="entry name" value="RNA_pol_sigma_r2"/>
</dbReference>
<keyword evidence="2" id="KW-0805">Transcription regulation</keyword>
<comment type="caution">
    <text evidence="7">The sequence shown here is derived from an EMBL/GenBank/DDBJ whole genome shotgun (WGS) entry which is preliminary data.</text>
</comment>
<dbReference type="NCBIfam" id="TIGR02937">
    <property type="entry name" value="sigma70-ECF"/>
    <property type="match status" value="1"/>
</dbReference>
<dbReference type="InterPro" id="IPR007627">
    <property type="entry name" value="RNA_pol_sigma70_r2"/>
</dbReference>
<reference evidence="7 8" key="1">
    <citation type="submission" date="2020-07" db="EMBL/GenBank/DDBJ databases">
        <title>Sequencing the genomes of 1000 actinobacteria strains.</title>
        <authorList>
            <person name="Klenk H.-P."/>
        </authorList>
    </citation>
    <scope>NUCLEOTIDE SEQUENCE [LARGE SCALE GENOMIC DNA]</scope>
    <source>
        <strain evidence="7 8">DSM 22083</strain>
    </source>
</reference>
<organism evidence="7 8">
    <name type="scientific">Microlunatus parietis</name>
    <dbReference type="NCBI Taxonomy" id="682979"/>
    <lineage>
        <taxon>Bacteria</taxon>
        <taxon>Bacillati</taxon>
        <taxon>Actinomycetota</taxon>
        <taxon>Actinomycetes</taxon>
        <taxon>Propionibacteriales</taxon>
        <taxon>Propionibacteriaceae</taxon>
        <taxon>Microlunatus</taxon>
    </lineage>
</organism>
<dbReference type="InterPro" id="IPR039425">
    <property type="entry name" value="RNA_pol_sigma-70-like"/>
</dbReference>
<proteinExistence type="inferred from homology"/>
<evidence type="ECO:0000256" key="4">
    <source>
        <dbReference type="ARBA" id="ARBA00023125"/>
    </source>
</evidence>
<evidence type="ECO:0000313" key="8">
    <source>
        <dbReference type="Proteomes" id="UP000569914"/>
    </source>
</evidence>
<dbReference type="PROSITE" id="PS00622">
    <property type="entry name" value="HTH_LUXR_1"/>
    <property type="match status" value="1"/>
</dbReference>
<dbReference type="GO" id="GO:0003677">
    <property type="term" value="F:DNA binding"/>
    <property type="evidence" value="ECO:0007669"/>
    <property type="project" value="UniProtKB-KW"/>
</dbReference>
<dbReference type="PANTHER" id="PTHR43133">
    <property type="entry name" value="RNA POLYMERASE ECF-TYPE SIGMA FACTO"/>
    <property type="match status" value="1"/>
</dbReference>
<dbReference type="Pfam" id="PF08281">
    <property type="entry name" value="Sigma70_r4_2"/>
    <property type="match status" value="1"/>
</dbReference>
<dbReference type="SUPFAM" id="SSF88946">
    <property type="entry name" value="Sigma2 domain of RNA polymerase sigma factors"/>
    <property type="match status" value="1"/>
</dbReference>
<keyword evidence="4" id="KW-0238">DNA-binding</keyword>
<dbReference type="InterPro" id="IPR036388">
    <property type="entry name" value="WH-like_DNA-bd_sf"/>
</dbReference>
<keyword evidence="8" id="KW-1185">Reference proteome</keyword>
<evidence type="ECO:0000256" key="3">
    <source>
        <dbReference type="ARBA" id="ARBA00023082"/>
    </source>
</evidence>
<dbReference type="NCBIfam" id="TIGR02983">
    <property type="entry name" value="SigE-fam_strep"/>
    <property type="match status" value="1"/>
</dbReference>
<dbReference type="EMBL" id="JACCBU010000001">
    <property type="protein sequence ID" value="NYE69499.1"/>
    <property type="molecule type" value="Genomic_DNA"/>
</dbReference>
<dbReference type="InterPro" id="IPR000792">
    <property type="entry name" value="Tscrpt_reg_LuxR_C"/>
</dbReference>
<feature type="domain" description="HTH luxR-type" evidence="6">
    <location>
        <begin position="126"/>
        <end position="153"/>
    </location>
</feature>
<dbReference type="AlphaFoldDB" id="A0A7Y9I426"/>
<dbReference type="RefSeq" id="WP_179748320.1">
    <property type="nucleotide sequence ID" value="NZ_JACCBU010000001.1"/>
</dbReference>
<protein>
    <submittedName>
        <fullName evidence="7">RNA polymerase sigma-70 factor (Sigma-E family)</fullName>
    </submittedName>
</protein>
<dbReference type="Gene3D" id="1.10.10.10">
    <property type="entry name" value="Winged helix-like DNA-binding domain superfamily/Winged helix DNA-binding domain"/>
    <property type="match status" value="1"/>
</dbReference>
<evidence type="ECO:0000256" key="1">
    <source>
        <dbReference type="ARBA" id="ARBA00010641"/>
    </source>
</evidence>
<dbReference type="PANTHER" id="PTHR43133:SF50">
    <property type="entry name" value="ECF RNA POLYMERASE SIGMA FACTOR SIGM"/>
    <property type="match status" value="1"/>
</dbReference>
<accession>A0A7Y9I426</accession>
<evidence type="ECO:0000256" key="2">
    <source>
        <dbReference type="ARBA" id="ARBA00023015"/>
    </source>
</evidence>
<dbReference type="InterPro" id="IPR014325">
    <property type="entry name" value="RNA_pol_sigma-E_actinobac"/>
</dbReference>
<evidence type="ECO:0000256" key="5">
    <source>
        <dbReference type="ARBA" id="ARBA00023163"/>
    </source>
</evidence>
<sequence>MNGRDAEFTDFVTAHRTRCRRAAYLMCGDWGLAEDIVQQALIKLYLAWPRVRPEGAEGYLRRIIGRTAINEWRSASRRRTVPDDALLELVDESTPLAYEERSALLDALQQLPARQRRIVVLRHCWGCSVAEVAKDLRITTGTVKSQTSRALERLNTILSAQLGTPADPVGTGRNGQP</sequence>
<keyword evidence="3" id="KW-0731">Sigma factor</keyword>
<dbReference type="GO" id="GO:0016987">
    <property type="term" value="F:sigma factor activity"/>
    <property type="evidence" value="ECO:0007669"/>
    <property type="project" value="UniProtKB-KW"/>
</dbReference>
<dbReference type="Gene3D" id="1.10.1740.10">
    <property type="match status" value="1"/>
</dbReference>
<comment type="similarity">
    <text evidence="1">Belongs to the sigma-70 factor family. ECF subfamily.</text>
</comment>
<dbReference type="CDD" id="cd06171">
    <property type="entry name" value="Sigma70_r4"/>
    <property type="match status" value="1"/>
</dbReference>
<dbReference type="InterPro" id="IPR014284">
    <property type="entry name" value="RNA_pol_sigma-70_dom"/>
</dbReference>
<dbReference type="InterPro" id="IPR013324">
    <property type="entry name" value="RNA_pol_sigma_r3/r4-like"/>
</dbReference>
<dbReference type="SUPFAM" id="SSF88659">
    <property type="entry name" value="Sigma3 and sigma4 domains of RNA polymerase sigma factors"/>
    <property type="match status" value="1"/>
</dbReference>
<evidence type="ECO:0000313" key="7">
    <source>
        <dbReference type="EMBL" id="NYE69499.1"/>
    </source>
</evidence>